<evidence type="ECO:0000313" key="3">
    <source>
        <dbReference type="EMBL" id="MCP3427297.1"/>
    </source>
</evidence>
<protein>
    <submittedName>
        <fullName evidence="3">Na+/H+ antiporter subunit E</fullName>
    </submittedName>
</protein>
<organism evidence="3 4">
    <name type="scientific">Rothia santali</name>
    <dbReference type="NCBI Taxonomy" id="2949643"/>
    <lineage>
        <taxon>Bacteria</taxon>
        <taxon>Bacillati</taxon>
        <taxon>Actinomycetota</taxon>
        <taxon>Actinomycetes</taxon>
        <taxon>Micrococcales</taxon>
        <taxon>Micrococcaceae</taxon>
        <taxon>Rothia</taxon>
    </lineage>
</organism>
<comment type="caution">
    <text evidence="3">The sequence shown here is derived from an EMBL/GenBank/DDBJ whole genome shotgun (WGS) entry which is preliminary data.</text>
</comment>
<sequence length="201" mass="20738">MIAFAVRAALLAAVWLLLSRGAADYLLYGAVSVAGATALSLALLPPGPLEVRSLPRRAVAAVSLAAWFLGQTVIGGVDVARRAVRRVPDVEPAVVTAPLILPEGSGRRLALLLMNLMPGSMVQRTREGGGPGDGSARGDGPAGGDVVELHTLSPALDPAGQWEALQRRGGPPGAGSFTHLPAPQTKQELGCRPLLGKKKNR</sequence>
<reference evidence="3" key="1">
    <citation type="submission" date="2022-06" db="EMBL/GenBank/DDBJ databases">
        <title>Rothia sp. isolated from sandalwood seedling.</title>
        <authorList>
            <person name="Tuikhar N."/>
            <person name="Kirdat K."/>
            <person name="Thorat V."/>
            <person name="Swetha P."/>
            <person name="Padma S."/>
            <person name="Sundararaj R."/>
            <person name="Yadav A."/>
        </authorList>
    </citation>
    <scope>NUCLEOTIDE SEQUENCE</scope>
    <source>
        <strain evidence="3">AR01</strain>
    </source>
</reference>
<feature type="region of interest" description="Disordered" evidence="1">
    <location>
        <begin position="123"/>
        <end position="201"/>
    </location>
</feature>
<evidence type="ECO:0000256" key="2">
    <source>
        <dbReference type="SAM" id="Phobius"/>
    </source>
</evidence>
<feature type="non-terminal residue" evidence="3">
    <location>
        <position position="201"/>
    </location>
</feature>
<evidence type="ECO:0000256" key="1">
    <source>
        <dbReference type="SAM" id="MobiDB-lite"/>
    </source>
</evidence>
<accession>A0A9X2KIV6</accession>
<dbReference type="RefSeq" id="WP_254169138.1">
    <property type="nucleotide sequence ID" value="NZ_JANAFB010000074.1"/>
</dbReference>
<dbReference type="Pfam" id="PF01899">
    <property type="entry name" value="MNHE"/>
    <property type="match status" value="1"/>
</dbReference>
<dbReference type="GO" id="GO:0016020">
    <property type="term" value="C:membrane"/>
    <property type="evidence" value="ECO:0007669"/>
    <property type="project" value="InterPro"/>
</dbReference>
<gene>
    <name evidence="3" type="ORF">NBM05_15095</name>
</gene>
<keyword evidence="4" id="KW-1185">Reference proteome</keyword>
<dbReference type="AlphaFoldDB" id="A0A9X2KIV6"/>
<evidence type="ECO:0000313" key="4">
    <source>
        <dbReference type="Proteomes" id="UP001139502"/>
    </source>
</evidence>
<dbReference type="EMBL" id="JANAFB010000074">
    <property type="protein sequence ID" value="MCP3427297.1"/>
    <property type="molecule type" value="Genomic_DNA"/>
</dbReference>
<name>A0A9X2KIV6_9MICC</name>
<keyword evidence="2" id="KW-0812">Transmembrane</keyword>
<keyword evidence="2" id="KW-1133">Transmembrane helix</keyword>
<dbReference type="Proteomes" id="UP001139502">
    <property type="component" value="Unassembled WGS sequence"/>
</dbReference>
<proteinExistence type="predicted"/>
<dbReference type="InterPro" id="IPR002758">
    <property type="entry name" value="Cation_antiport_E"/>
</dbReference>
<keyword evidence="2" id="KW-0472">Membrane</keyword>
<dbReference type="GO" id="GO:0008324">
    <property type="term" value="F:monoatomic cation transmembrane transporter activity"/>
    <property type="evidence" value="ECO:0007669"/>
    <property type="project" value="InterPro"/>
</dbReference>
<feature type="compositionally biased region" description="Gly residues" evidence="1">
    <location>
        <begin position="128"/>
        <end position="143"/>
    </location>
</feature>
<feature type="transmembrane region" description="Helical" evidence="2">
    <location>
        <begin position="60"/>
        <end position="80"/>
    </location>
</feature>